<name>A0A495QR85_9EURY</name>
<gene>
    <name evidence="1" type="ORF">BDK61_4645</name>
</gene>
<organism evidence="1 2">
    <name type="scientific">Haloarcula quadrata</name>
    <dbReference type="NCBI Taxonomy" id="182779"/>
    <lineage>
        <taxon>Archaea</taxon>
        <taxon>Methanobacteriati</taxon>
        <taxon>Methanobacteriota</taxon>
        <taxon>Stenosarchaea group</taxon>
        <taxon>Halobacteria</taxon>
        <taxon>Halobacteriales</taxon>
        <taxon>Haloarculaceae</taxon>
        <taxon>Haloarcula</taxon>
    </lineage>
</organism>
<reference evidence="1 2" key="1">
    <citation type="submission" date="2018-10" db="EMBL/GenBank/DDBJ databases">
        <title>Genomic Encyclopedia of Archaeal and Bacterial Type Strains, Phase II (KMG-II): from individual species to whole genera.</title>
        <authorList>
            <person name="Goeker M."/>
        </authorList>
    </citation>
    <scope>NUCLEOTIDE SEQUENCE [LARGE SCALE GENOMIC DNA]</scope>
    <source>
        <strain evidence="1 2">DSM 11927</strain>
    </source>
</reference>
<dbReference type="AlphaFoldDB" id="A0A495QR85"/>
<protein>
    <submittedName>
        <fullName evidence="1">Uncharacterized protein</fullName>
    </submittedName>
</protein>
<accession>A0A495QR85</accession>
<keyword evidence="2" id="KW-1185">Reference proteome</keyword>
<dbReference type="Proteomes" id="UP000268233">
    <property type="component" value="Unassembled WGS sequence"/>
</dbReference>
<evidence type="ECO:0000313" key="2">
    <source>
        <dbReference type="Proteomes" id="UP000268233"/>
    </source>
</evidence>
<sequence>MTDPDNLTDSRTVSLTDAKGFVYEPVRGPKRKIQFNPRSDGRFERVEAVWTGCRWRVTGREIVTTMRRI</sequence>
<comment type="caution">
    <text evidence="1">The sequence shown here is derived from an EMBL/GenBank/DDBJ whole genome shotgun (WGS) entry which is preliminary data.</text>
</comment>
<evidence type="ECO:0000313" key="1">
    <source>
        <dbReference type="EMBL" id="RKS76014.1"/>
    </source>
</evidence>
<proteinExistence type="predicted"/>
<dbReference type="EMBL" id="RBWW01000003">
    <property type="protein sequence ID" value="RKS76014.1"/>
    <property type="molecule type" value="Genomic_DNA"/>
</dbReference>
<dbReference type="RefSeq" id="WP_121304765.1">
    <property type="nucleotide sequence ID" value="NZ_RBWW01000003.1"/>
</dbReference>